<dbReference type="PANTHER" id="PTHR46401">
    <property type="entry name" value="GLYCOSYLTRANSFERASE WBBK-RELATED"/>
    <property type="match status" value="1"/>
</dbReference>
<evidence type="ECO:0000259" key="2">
    <source>
        <dbReference type="Pfam" id="PF00534"/>
    </source>
</evidence>
<proteinExistence type="predicted"/>
<dbReference type="AlphaFoldDB" id="A0AAQ1JSK3"/>
<dbReference type="CDD" id="cd03809">
    <property type="entry name" value="GT4_MtfB-like"/>
    <property type="match status" value="1"/>
</dbReference>
<sequence length="366" mass="40447">MRTIAFNGKFFGAAPTGVHRVAEQLVAATDALIAAHAGGDVDYALVVRDRVNVPRYRNIACIRESRWARRMHRIAWEQCYFPFARRRDFILNLCNLGPLLHRDSATMIHDAQVYSSPDSYSLPFRLWYKFQYFFIGKRHKIIFTVSEFSKRELVRYGIASADKIVVVHNGCDHVFQVRPDETLLAALKLTPERYVLALANTQRHKNIGVLLKAFADPALRDIELVLFGGATRADFESLGHVVPPNARFAGRVSDAQLVGLMQRAGALAFPSLTEGFGLPPLEAMALGCPVIAAPLGALPEVCDDAALYADPFDASAWRAQILTALDDVSARQSLIASGYGQAARFTWQSAARSLVESLRTVTGATR</sequence>
<dbReference type="Gene3D" id="3.40.50.2000">
    <property type="entry name" value="Glycogen Phosphorylase B"/>
    <property type="match status" value="2"/>
</dbReference>
<dbReference type="RefSeq" id="WP_074981673.1">
    <property type="nucleotide sequence ID" value="NZ_CADFGN010000002.1"/>
</dbReference>
<accession>A0AAQ1JSK3</accession>
<evidence type="ECO:0000313" key="4">
    <source>
        <dbReference type="Proteomes" id="UP000183529"/>
    </source>
</evidence>
<keyword evidence="1" id="KW-0808">Transferase</keyword>
<name>A0AAQ1JSK3_9BURK</name>
<organism evidence="3 4">
    <name type="scientific">Paraburkholderia tropica</name>
    <dbReference type="NCBI Taxonomy" id="92647"/>
    <lineage>
        <taxon>Bacteria</taxon>
        <taxon>Pseudomonadati</taxon>
        <taxon>Pseudomonadota</taxon>
        <taxon>Betaproteobacteria</taxon>
        <taxon>Burkholderiales</taxon>
        <taxon>Burkholderiaceae</taxon>
        <taxon>Paraburkholderia</taxon>
    </lineage>
</organism>
<reference evidence="3 4" key="1">
    <citation type="submission" date="2016-10" db="EMBL/GenBank/DDBJ databases">
        <authorList>
            <person name="Varghese N."/>
            <person name="Submissions S."/>
        </authorList>
    </citation>
    <scope>NUCLEOTIDE SEQUENCE [LARGE SCALE GENOMIC DNA]</scope>
    <source>
        <strain evidence="3 4">LMG 22274</strain>
    </source>
</reference>
<dbReference type="GO" id="GO:0009103">
    <property type="term" value="P:lipopolysaccharide biosynthetic process"/>
    <property type="evidence" value="ECO:0007669"/>
    <property type="project" value="TreeGrafter"/>
</dbReference>
<dbReference type="InterPro" id="IPR001296">
    <property type="entry name" value="Glyco_trans_1"/>
</dbReference>
<comment type="caution">
    <text evidence="3">The sequence shown here is derived from an EMBL/GenBank/DDBJ whole genome shotgun (WGS) entry which is preliminary data.</text>
</comment>
<gene>
    <name evidence="3" type="ORF">SAMN05216550_102411</name>
</gene>
<dbReference type="SUPFAM" id="SSF53756">
    <property type="entry name" value="UDP-Glycosyltransferase/glycogen phosphorylase"/>
    <property type="match status" value="1"/>
</dbReference>
<dbReference type="GO" id="GO:0016757">
    <property type="term" value="F:glycosyltransferase activity"/>
    <property type="evidence" value="ECO:0007669"/>
    <property type="project" value="InterPro"/>
</dbReference>
<dbReference type="EMBL" id="FNZM01000002">
    <property type="protein sequence ID" value="SEJ10046.1"/>
    <property type="molecule type" value="Genomic_DNA"/>
</dbReference>
<dbReference type="PANTHER" id="PTHR46401:SF2">
    <property type="entry name" value="GLYCOSYLTRANSFERASE WBBK-RELATED"/>
    <property type="match status" value="1"/>
</dbReference>
<protein>
    <submittedName>
        <fullName evidence="3">Glycosyltransferase involved in cell wall bisynthesis</fullName>
    </submittedName>
</protein>
<feature type="domain" description="Glycosyl transferase family 1" evidence="2">
    <location>
        <begin position="190"/>
        <end position="339"/>
    </location>
</feature>
<dbReference type="Proteomes" id="UP000183529">
    <property type="component" value="Unassembled WGS sequence"/>
</dbReference>
<evidence type="ECO:0000256" key="1">
    <source>
        <dbReference type="ARBA" id="ARBA00022679"/>
    </source>
</evidence>
<evidence type="ECO:0000313" key="3">
    <source>
        <dbReference type="EMBL" id="SEJ10046.1"/>
    </source>
</evidence>
<dbReference type="Pfam" id="PF00534">
    <property type="entry name" value="Glycos_transf_1"/>
    <property type="match status" value="1"/>
</dbReference>